<protein>
    <submittedName>
        <fullName evidence="2">Uncharacterized protein</fullName>
    </submittedName>
</protein>
<dbReference type="Proteomes" id="UP000295371">
    <property type="component" value="Unassembled WGS sequence"/>
</dbReference>
<evidence type="ECO:0000313" key="3">
    <source>
        <dbReference type="Proteomes" id="UP000295371"/>
    </source>
</evidence>
<dbReference type="AlphaFoldDB" id="A0A4R7J9B9"/>
<sequence>MGEHRSRPRPAWPTVALAAVVVVIAIAVVVAAIRPSSLLGRRPVGEILAEIPDTTPMGHWVTWAGIYRDDFSRLDADLGLEPIDWSARDPADGFVWVWQYDACTTELLGFELVGDRVTARTRDLNRECYRSQVSVRVVWLDWETLPDPVVVGTEVVHR</sequence>
<name>A0A4R7J9B9_9ACTN</name>
<accession>A0A4R7J9B9</accession>
<comment type="caution">
    <text evidence="2">The sequence shown here is derived from an EMBL/GenBank/DDBJ whole genome shotgun (WGS) entry which is preliminary data.</text>
</comment>
<keyword evidence="1" id="KW-1133">Transmembrane helix</keyword>
<dbReference type="RefSeq" id="WP_133754530.1">
    <property type="nucleotide sequence ID" value="NZ_CP171129.1"/>
</dbReference>
<proteinExistence type="predicted"/>
<keyword evidence="1" id="KW-0812">Transmembrane</keyword>
<keyword evidence="3" id="KW-1185">Reference proteome</keyword>
<evidence type="ECO:0000313" key="2">
    <source>
        <dbReference type="EMBL" id="TDT34110.1"/>
    </source>
</evidence>
<dbReference type="EMBL" id="SOAW01000001">
    <property type="protein sequence ID" value="TDT34110.1"/>
    <property type="molecule type" value="Genomic_DNA"/>
</dbReference>
<reference evidence="2 3" key="1">
    <citation type="submission" date="2019-03" db="EMBL/GenBank/DDBJ databases">
        <title>Genomic Encyclopedia of Archaeal and Bacterial Type Strains, Phase II (KMG-II): from individual species to whole genera.</title>
        <authorList>
            <person name="Goeker M."/>
        </authorList>
    </citation>
    <scope>NUCLEOTIDE SEQUENCE [LARGE SCALE GENOMIC DNA]</scope>
    <source>
        <strain evidence="2 3">DSM 24323</strain>
    </source>
</reference>
<keyword evidence="1" id="KW-0472">Membrane</keyword>
<organism evidence="2 3">
    <name type="scientific">Naumannella halotolerans</name>
    <dbReference type="NCBI Taxonomy" id="993414"/>
    <lineage>
        <taxon>Bacteria</taxon>
        <taxon>Bacillati</taxon>
        <taxon>Actinomycetota</taxon>
        <taxon>Actinomycetes</taxon>
        <taxon>Propionibacteriales</taxon>
        <taxon>Propionibacteriaceae</taxon>
        <taxon>Naumannella</taxon>
    </lineage>
</organism>
<evidence type="ECO:0000256" key="1">
    <source>
        <dbReference type="SAM" id="Phobius"/>
    </source>
</evidence>
<feature type="transmembrane region" description="Helical" evidence="1">
    <location>
        <begin position="12"/>
        <end position="33"/>
    </location>
</feature>
<gene>
    <name evidence="2" type="ORF">CLV29_1763</name>
</gene>